<organism evidence="1 2">
    <name type="scientific">Isoptericola luteus</name>
    <dbReference type="NCBI Taxonomy" id="2879484"/>
    <lineage>
        <taxon>Bacteria</taxon>
        <taxon>Bacillati</taxon>
        <taxon>Actinomycetota</taxon>
        <taxon>Actinomycetes</taxon>
        <taxon>Micrococcales</taxon>
        <taxon>Promicromonosporaceae</taxon>
        <taxon>Isoptericola</taxon>
    </lineage>
</organism>
<dbReference type="Proteomes" id="UP001319870">
    <property type="component" value="Unassembled WGS sequence"/>
</dbReference>
<proteinExistence type="predicted"/>
<evidence type="ECO:0000313" key="2">
    <source>
        <dbReference type="Proteomes" id="UP001319870"/>
    </source>
</evidence>
<gene>
    <name evidence="1" type="ORF">LEP48_16845</name>
</gene>
<dbReference type="RefSeq" id="WP_225566732.1">
    <property type="nucleotide sequence ID" value="NZ_JAIXCQ010000015.1"/>
</dbReference>
<keyword evidence="2" id="KW-1185">Reference proteome</keyword>
<protein>
    <submittedName>
        <fullName evidence="1">Uncharacterized protein</fullName>
    </submittedName>
</protein>
<sequence>MSGSVSTHADRQARLADWLEEKRPDLASMYRAALKLLAEAAKPGDERTRVSHICHSMREVMKHLPEAISAVGRDERRARSNNFVRKLPSVVAKYPALDLTQNAENVPVPQEIARLLDELVSAAVSEDGRFLADIAVFLTDDGDTKHPAVREWYAAYNYFVKWAHLHGEQSDVDALPTDDDLVFRINSVEVLMDAKRAEFFDSLRAIEDLLAEANRLDEGGDNGG</sequence>
<evidence type="ECO:0000313" key="1">
    <source>
        <dbReference type="EMBL" id="MCA5894999.1"/>
    </source>
</evidence>
<reference evidence="1 2" key="1">
    <citation type="submission" date="2021-09" db="EMBL/GenBank/DDBJ databases">
        <title>Isoptericola luteus sp. nov., a novel bacterium isolated from Harbin, the capital city of Heilongjiang province.</title>
        <authorList>
            <person name="Li J."/>
        </authorList>
    </citation>
    <scope>NUCLEOTIDE SEQUENCE [LARGE SCALE GENOMIC DNA]</scope>
    <source>
        <strain evidence="1 2">NEAU-Y5</strain>
    </source>
</reference>
<dbReference type="EMBL" id="JAIXCQ010000015">
    <property type="protein sequence ID" value="MCA5894999.1"/>
    <property type="molecule type" value="Genomic_DNA"/>
</dbReference>
<accession>A0ABS7ZMW6</accession>
<name>A0ABS7ZMW6_9MICO</name>
<comment type="caution">
    <text evidence="1">The sequence shown here is derived from an EMBL/GenBank/DDBJ whole genome shotgun (WGS) entry which is preliminary data.</text>
</comment>